<evidence type="ECO:0000256" key="2">
    <source>
        <dbReference type="ARBA" id="ARBA00022448"/>
    </source>
</evidence>
<dbReference type="OrthoDB" id="435980at2759"/>
<dbReference type="GO" id="GO:0016020">
    <property type="term" value="C:membrane"/>
    <property type="evidence" value="ECO:0007669"/>
    <property type="project" value="UniProtKB-SubCell"/>
</dbReference>
<dbReference type="InterPro" id="IPR058533">
    <property type="entry name" value="Cation_efflux_TM"/>
</dbReference>
<dbReference type="Gene3D" id="1.20.1510.10">
    <property type="entry name" value="Cation efflux protein transmembrane domain"/>
    <property type="match status" value="1"/>
</dbReference>
<proteinExistence type="predicted"/>
<dbReference type="InterPro" id="IPR036837">
    <property type="entry name" value="Cation_efflux_CTD_sf"/>
</dbReference>
<sequence length="346" mass="36974">MQTIAESGKRGTRITVIGLAANVGLTVSKGVAGWMMNSASLLADAGHSLSDMLSDFVTLYTYNRSRKPADALYPYGYGKYETVGSLAVSTLLIGGAIGIGWHSFDLMMGVVQSSGVQETASAVVATASDPSTSSPAAQGVASISDHHGHALNPNAAWFALISIVVKEWLYRAITNHTTQPTAIKVGREEKSDVLIANAWHHRSDAFSSVVALAAIGGSYAGIPILDPLGGLAVSALILKTGGDIMASSLKELCDASIDQDILDQVEKTILQLKTNKPDIVDYQSLRGRKTGPFYLLDMTLHVNPKLTVVQAHALEEEVRQSIQHTCPEVKEIMIHVHAEKQHHQTV</sequence>
<evidence type="ECO:0000259" key="7">
    <source>
        <dbReference type="Pfam" id="PF16916"/>
    </source>
</evidence>
<dbReference type="InterPro" id="IPR002524">
    <property type="entry name" value="Cation_efflux"/>
</dbReference>
<evidence type="ECO:0000259" key="6">
    <source>
        <dbReference type="Pfam" id="PF01545"/>
    </source>
</evidence>
<keyword evidence="5" id="KW-0472">Membrane</keyword>
<dbReference type="InterPro" id="IPR050291">
    <property type="entry name" value="CDF_Transporter"/>
</dbReference>
<feature type="domain" description="Cation efflux protein cytoplasmic" evidence="7">
    <location>
        <begin position="259"/>
        <end position="336"/>
    </location>
</feature>
<dbReference type="Pfam" id="PF01545">
    <property type="entry name" value="Cation_efflux"/>
    <property type="match status" value="2"/>
</dbReference>
<dbReference type="InterPro" id="IPR027470">
    <property type="entry name" value="Cation_efflux_CTD"/>
</dbReference>
<protein>
    <recommendedName>
        <fullName evidence="10">Cation efflux protein cytoplasmic domain-containing protein</fullName>
    </recommendedName>
</protein>
<dbReference type="FunFam" id="3.30.70.1350:FF:000010">
    <property type="entry name" value="Cation efflux family protein, putative"/>
    <property type="match status" value="1"/>
</dbReference>
<dbReference type="SUPFAM" id="SSF160240">
    <property type="entry name" value="Cation efflux protein cytoplasmic domain-like"/>
    <property type="match status" value="1"/>
</dbReference>
<dbReference type="AlphaFoldDB" id="A0A8H7QAP7"/>
<accession>A0A8H7QAP7</accession>
<dbReference type="Gene3D" id="3.30.70.1350">
    <property type="entry name" value="Cation efflux protein, cytoplasmic domain"/>
    <property type="match status" value="1"/>
</dbReference>
<comment type="subcellular location">
    <subcellularLocation>
        <location evidence="1">Membrane</location>
        <topology evidence="1">Multi-pass membrane protein</topology>
    </subcellularLocation>
</comment>
<keyword evidence="3" id="KW-0812">Transmembrane</keyword>
<dbReference type="PANTHER" id="PTHR43840">
    <property type="entry name" value="MITOCHONDRIAL METAL TRANSPORTER 1-RELATED"/>
    <property type="match status" value="1"/>
</dbReference>
<dbReference type="EMBL" id="JAEPRA010000001">
    <property type="protein sequence ID" value="KAG2189042.1"/>
    <property type="molecule type" value="Genomic_DNA"/>
</dbReference>
<evidence type="ECO:0000313" key="9">
    <source>
        <dbReference type="Proteomes" id="UP000612746"/>
    </source>
</evidence>
<evidence type="ECO:0008006" key="10">
    <source>
        <dbReference type="Google" id="ProtNLM"/>
    </source>
</evidence>
<name>A0A8H7QAP7_9FUNG</name>
<feature type="domain" description="Cation efflux protein transmembrane" evidence="6">
    <location>
        <begin position="154"/>
        <end position="253"/>
    </location>
</feature>
<dbReference type="GO" id="GO:0098771">
    <property type="term" value="P:inorganic ion homeostasis"/>
    <property type="evidence" value="ECO:0007669"/>
    <property type="project" value="UniProtKB-ARBA"/>
</dbReference>
<comment type="caution">
    <text evidence="8">The sequence shown here is derived from an EMBL/GenBank/DDBJ whole genome shotgun (WGS) entry which is preliminary data.</text>
</comment>
<reference evidence="8" key="1">
    <citation type="submission" date="2020-12" db="EMBL/GenBank/DDBJ databases">
        <title>Metabolic potential, ecology and presence of endohyphal bacteria is reflected in genomic diversity of Mucoromycotina.</title>
        <authorList>
            <person name="Muszewska A."/>
            <person name="Okrasinska A."/>
            <person name="Steczkiewicz K."/>
            <person name="Drgas O."/>
            <person name="Orlowska M."/>
            <person name="Perlinska-Lenart U."/>
            <person name="Aleksandrzak-Piekarczyk T."/>
            <person name="Szatraj K."/>
            <person name="Zielenkiewicz U."/>
            <person name="Pilsyk S."/>
            <person name="Malc E."/>
            <person name="Mieczkowski P."/>
            <person name="Kruszewska J.S."/>
            <person name="Biernat P."/>
            <person name="Pawlowska J."/>
        </authorList>
    </citation>
    <scope>NUCLEOTIDE SEQUENCE</scope>
    <source>
        <strain evidence="8">WA0000051536</strain>
    </source>
</reference>
<dbReference type="SUPFAM" id="SSF161111">
    <property type="entry name" value="Cation efflux protein transmembrane domain-like"/>
    <property type="match status" value="1"/>
</dbReference>
<gene>
    <name evidence="8" type="ORF">INT44_004184</name>
</gene>
<dbReference type="PANTHER" id="PTHR43840:SF15">
    <property type="entry name" value="MITOCHONDRIAL METAL TRANSPORTER 1-RELATED"/>
    <property type="match status" value="1"/>
</dbReference>
<keyword evidence="2" id="KW-0813">Transport</keyword>
<keyword evidence="9" id="KW-1185">Reference proteome</keyword>
<dbReference type="Proteomes" id="UP000612746">
    <property type="component" value="Unassembled WGS sequence"/>
</dbReference>
<evidence type="ECO:0000313" key="8">
    <source>
        <dbReference type="EMBL" id="KAG2189042.1"/>
    </source>
</evidence>
<dbReference type="InterPro" id="IPR027469">
    <property type="entry name" value="Cation_efflux_TMD_sf"/>
</dbReference>
<dbReference type="GO" id="GO:0008324">
    <property type="term" value="F:monoatomic cation transmembrane transporter activity"/>
    <property type="evidence" value="ECO:0007669"/>
    <property type="project" value="InterPro"/>
</dbReference>
<feature type="domain" description="Cation efflux protein transmembrane" evidence="6">
    <location>
        <begin position="16"/>
        <end position="122"/>
    </location>
</feature>
<dbReference type="Pfam" id="PF16916">
    <property type="entry name" value="ZT_dimer"/>
    <property type="match status" value="1"/>
</dbReference>
<evidence type="ECO:0000256" key="3">
    <source>
        <dbReference type="ARBA" id="ARBA00022692"/>
    </source>
</evidence>
<keyword evidence="4" id="KW-1133">Transmembrane helix</keyword>
<evidence type="ECO:0000256" key="1">
    <source>
        <dbReference type="ARBA" id="ARBA00004141"/>
    </source>
</evidence>
<evidence type="ECO:0000256" key="5">
    <source>
        <dbReference type="ARBA" id="ARBA00023136"/>
    </source>
</evidence>
<dbReference type="GO" id="GO:0030003">
    <property type="term" value="P:intracellular monoatomic cation homeostasis"/>
    <property type="evidence" value="ECO:0007669"/>
    <property type="project" value="UniProtKB-ARBA"/>
</dbReference>
<organism evidence="8 9">
    <name type="scientific">Umbelopsis vinacea</name>
    <dbReference type="NCBI Taxonomy" id="44442"/>
    <lineage>
        <taxon>Eukaryota</taxon>
        <taxon>Fungi</taxon>
        <taxon>Fungi incertae sedis</taxon>
        <taxon>Mucoromycota</taxon>
        <taxon>Mucoromycotina</taxon>
        <taxon>Umbelopsidomycetes</taxon>
        <taxon>Umbelopsidales</taxon>
        <taxon>Umbelopsidaceae</taxon>
        <taxon>Umbelopsis</taxon>
    </lineage>
</organism>
<dbReference type="NCBIfam" id="TIGR01297">
    <property type="entry name" value="CDF"/>
    <property type="match status" value="2"/>
</dbReference>
<evidence type="ECO:0000256" key="4">
    <source>
        <dbReference type="ARBA" id="ARBA00022989"/>
    </source>
</evidence>